<evidence type="ECO:0000256" key="4">
    <source>
        <dbReference type="ARBA" id="ARBA00023110"/>
    </source>
</evidence>
<evidence type="ECO:0000259" key="7">
    <source>
        <dbReference type="PROSITE" id="PS50198"/>
    </source>
</evidence>
<proteinExistence type="inferred from homology"/>
<dbReference type="InterPro" id="IPR050245">
    <property type="entry name" value="PrsA_foldase"/>
</dbReference>
<organism evidence="8 9">
    <name type="scientific">Usitatibacter rugosus</name>
    <dbReference type="NCBI Taxonomy" id="2732067"/>
    <lineage>
        <taxon>Bacteria</taxon>
        <taxon>Pseudomonadati</taxon>
        <taxon>Pseudomonadota</taxon>
        <taxon>Betaproteobacteria</taxon>
        <taxon>Nitrosomonadales</taxon>
        <taxon>Usitatibacteraceae</taxon>
        <taxon>Usitatibacter</taxon>
    </lineage>
</organism>
<protein>
    <recommendedName>
        <fullName evidence="3">peptidylprolyl isomerase</fullName>
        <ecNumber evidence="3">5.2.1.8</ecNumber>
    </recommendedName>
</protein>
<keyword evidence="4 5" id="KW-0697">Rotamase</keyword>
<dbReference type="EMBL" id="CP053069">
    <property type="protein sequence ID" value="QJR10087.1"/>
    <property type="molecule type" value="Genomic_DNA"/>
</dbReference>
<dbReference type="GO" id="GO:0003755">
    <property type="term" value="F:peptidyl-prolyl cis-trans isomerase activity"/>
    <property type="evidence" value="ECO:0007669"/>
    <property type="project" value="UniProtKB-KW"/>
</dbReference>
<dbReference type="Pfam" id="PF16747">
    <property type="entry name" value="Adhesin_E"/>
    <property type="match status" value="1"/>
</dbReference>
<evidence type="ECO:0000256" key="1">
    <source>
        <dbReference type="ARBA" id="ARBA00000971"/>
    </source>
</evidence>
<dbReference type="AlphaFoldDB" id="A0A6M4GWW8"/>
<feature type="chain" id="PRO_5027082697" description="peptidylprolyl isomerase" evidence="6">
    <location>
        <begin position="20"/>
        <end position="300"/>
    </location>
</feature>
<dbReference type="KEGG" id="uru:DSM104443_01138"/>
<reference evidence="8 9" key="1">
    <citation type="submission" date="2020-04" db="EMBL/GenBank/DDBJ databases">
        <title>Usitatibacter rugosus gen. nov., sp. nov. and Usitatibacter palustris sp. nov., novel members of Usitatibacteraceae fam. nov. within the order Nitrosomonadales isolated from soil.</title>
        <authorList>
            <person name="Huber K.J."/>
            <person name="Neumann-Schaal M."/>
            <person name="Geppert A."/>
            <person name="Luckner M."/>
            <person name="Wanner G."/>
            <person name="Overmann J."/>
        </authorList>
    </citation>
    <scope>NUCLEOTIDE SEQUENCE [LARGE SCALE GENOMIC DNA]</scope>
    <source>
        <strain evidence="8 9">0125_3</strain>
    </source>
</reference>
<accession>A0A6M4GWW8</accession>
<dbReference type="PANTHER" id="PTHR47245">
    <property type="entry name" value="PEPTIDYLPROLYL ISOMERASE"/>
    <property type="match status" value="1"/>
</dbReference>
<comment type="catalytic activity">
    <reaction evidence="1">
        <text>[protein]-peptidylproline (omega=180) = [protein]-peptidylproline (omega=0)</text>
        <dbReference type="Rhea" id="RHEA:16237"/>
        <dbReference type="Rhea" id="RHEA-COMP:10747"/>
        <dbReference type="Rhea" id="RHEA-COMP:10748"/>
        <dbReference type="ChEBI" id="CHEBI:83833"/>
        <dbReference type="ChEBI" id="CHEBI:83834"/>
        <dbReference type="EC" id="5.2.1.8"/>
    </reaction>
</comment>
<evidence type="ECO:0000256" key="5">
    <source>
        <dbReference type="PROSITE-ProRule" id="PRU00278"/>
    </source>
</evidence>
<dbReference type="PROSITE" id="PS50198">
    <property type="entry name" value="PPIC_PPIASE_2"/>
    <property type="match status" value="1"/>
</dbReference>
<dbReference type="Gene3D" id="3.10.50.40">
    <property type="match status" value="1"/>
</dbReference>
<sequence>MRRAAIVWACTFATALANADELSKASRPREGETIRTATTFHILVKSEADAQRLLKEIKSVAPPEQFARFKEAARRSSIDASSARTGGDLGKVFPGEMVPGFERNIFGGTANEVVGPFRTEFGWHLSYVTAFGSERVADVCRLPLDSALKGTAGAARGGIELALQPVDRGTLAEKVQALIGDGWSQPMMDANSNLLFLRADRQGQGTIRVVTQHVEYIEGELVASKHPMGCARSVQTRSAIDCVKGQVGFLSFAEFEGRGGVGRVLGQSSVGLPSVLFKPIRPDTFAKQMYDYACGRRQTL</sequence>
<name>A0A6M4GWW8_9PROT</name>
<dbReference type="RefSeq" id="WP_171090335.1">
    <property type="nucleotide sequence ID" value="NZ_CP053069.1"/>
</dbReference>
<dbReference type="Pfam" id="PF00639">
    <property type="entry name" value="Rotamase"/>
    <property type="match status" value="1"/>
</dbReference>
<evidence type="ECO:0000256" key="6">
    <source>
        <dbReference type="SAM" id="SignalP"/>
    </source>
</evidence>
<dbReference type="SUPFAM" id="SSF54534">
    <property type="entry name" value="FKBP-like"/>
    <property type="match status" value="1"/>
</dbReference>
<dbReference type="Proteomes" id="UP000501534">
    <property type="component" value="Chromosome"/>
</dbReference>
<keyword evidence="9" id="KW-1185">Reference proteome</keyword>
<evidence type="ECO:0000313" key="8">
    <source>
        <dbReference type="EMBL" id="QJR10087.1"/>
    </source>
</evidence>
<feature type="domain" description="PpiC" evidence="7">
    <location>
        <begin position="34"/>
        <end position="130"/>
    </location>
</feature>
<gene>
    <name evidence="8" type="primary">surA_2</name>
    <name evidence="8" type="ORF">DSM104443_01138</name>
</gene>
<evidence type="ECO:0000256" key="2">
    <source>
        <dbReference type="ARBA" id="ARBA00007656"/>
    </source>
</evidence>
<feature type="signal peptide" evidence="6">
    <location>
        <begin position="1"/>
        <end position="19"/>
    </location>
</feature>
<dbReference type="EC" id="5.2.1.8" evidence="3"/>
<dbReference type="PANTHER" id="PTHR47245:SF2">
    <property type="entry name" value="PEPTIDYL-PROLYL CIS-TRANS ISOMERASE HP_0175-RELATED"/>
    <property type="match status" value="1"/>
</dbReference>
<evidence type="ECO:0000313" key="9">
    <source>
        <dbReference type="Proteomes" id="UP000501534"/>
    </source>
</evidence>
<evidence type="ECO:0000256" key="3">
    <source>
        <dbReference type="ARBA" id="ARBA00013194"/>
    </source>
</evidence>
<keyword evidence="6" id="KW-0732">Signal</keyword>
<dbReference type="InterPro" id="IPR031939">
    <property type="entry name" value="Adhesin_E-like"/>
</dbReference>
<keyword evidence="5 8" id="KW-0413">Isomerase</keyword>
<dbReference type="InterPro" id="IPR000297">
    <property type="entry name" value="PPIase_PpiC"/>
</dbReference>
<dbReference type="InterPro" id="IPR046357">
    <property type="entry name" value="PPIase_dom_sf"/>
</dbReference>
<comment type="similarity">
    <text evidence="2">Belongs to the PpiC/parvulin rotamase family.</text>
</comment>